<feature type="transmembrane region" description="Helical" evidence="6">
    <location>
        <begin position="63"/>
        <end position="83"/>
    </location>
</feature>
<dbReference type="eggNOG" id="COG2244">
    <property type="taxonomic scope" value="Bacteria"/>
</dbReference>
<accession>A6FYT6</accession>
<evidence type="ECO:0000256" key="2">
    <source>
        <dbReference type="ARBA" id="ARBA00022475"/>
    </source>
</evidence>
<dbReference type="STRING" id="391625.PPSIR1_29785"/>
<sequence>MFAACQWFSLMVVAKLGSPEALGRYALGLAVATPIIVLANLHLRPIYVVDVRSRWRFGDYLRLRMLLIPGALAATAGVCLVRGWPALTIGVVLLVALIRASGSATDILYARAQRAEAMDPIGISRAVRGVLWIGMLALGLALGGELLALGLAAAALLLFTLAYDLPRAQAATGPDDLAPSPPGEARRRALRALAWEALPMGVAGGLLGIAGNVPAYVLEASHGLEQVGFFAAVLSIIQASGVFNMALGNAAIPRLAKLANVDADEGDARQFWRLLAKLLGLVLVLNGLGVLAVALIGDLYLRVAYTADYVAYLPQLVLASGAAVVLGLANMLSQTLTALGRFRMQLVLNAVALGFALAIALWRIPTGGLTGAVETLMAVAAFRFALYLGANAAVGPRAR</sequence>
<dbReference type="PANTHER" id="PTHR30250">
    <property type="entry name" value="PST FAMILY PREDICTED COLANIC ACID TRANSPORTER"/>
    <property type="match status" value="1"/>
</dbReference>
<comment type="caution">
    <text evidence="7">The sequence shown here is derived from an EMBL/GenBank/DDBJ whole genome shotgun (WGS) entry which is preliminary data.</text>
</comment>
<keyword evidence="3 6" id="KW-0812">Transmembrane</keyword>
<evidence type="ECO:0000256" key="6">
    <source>
        <dbReference type="SAM" id="Phobius"/>
    </source>
</evidence>
<evidence type="ECO:0000256" key="3">
    <source>
        <dbReference type="ARBA" id="ARBA00022692"/>
    </source>
</evidence>
<evidence type="ECO:0000313" key="8">
    <source>
        <dbReference type="Proteomes" id="UP000005801"/>
    </source>
</evidence>
<dbReference type="Proteomes" id="UP000005801">
    <property type="component" value="Unassembled WGS sequence"/>
</dbReference>
<keyword evidence="4 6" id="KW-1133">Transmembrane helix</keyword>
<evidence type="ECO:0000256" key="5">
    <source>
        <dbReference type="ARBA" id="ARBA00023136"/>
    </source>
</evidence>
<gene>
    <name evidence="7" type="ORF">PPSIR1_29785</name>
</gene>
<feature type="transmembrane region" description="Helical" evidence="6">
    <location>
        <begin position="376"/>
        <end position="394"/>
    </location>
</feature>
<feature type="transmembrane region" description="Helical" evidence="6">
    <location>
        <begin position="130"/>
        <end position="159"/>
    </location>
</feature>
<feature type="transmembrane region" description="Helical" evidence="6">
    <location>
        <begin position="24"/>
        <end position="43"/>
    </location>
</feature>
<keyword evidence="2" id="KW-1003">Cell membrane</keyword>
<name>A6FYT6_9BACT</name>
<keyword evidence="8" id="KW-1185">Reference proteome</keyword>
<dbReference type="PANTHER" id="PTHR30250:SF11">
    <property type="entry name" value="O-ANTIGEN TRANSPORTER-RELATED"/>
    <property type="match status" value="1"/>
</dbReference>
<dbReference type="InterPro" id="IPR050833">
    <property type="entry name" value="Poly_Biosynth_Transport"/>
</dbReference>
<proteinExistence type="predicted"/>
<organism evidence="7 8">
    <name type="scientific">Plesiocystis pacifica SIR-1</name>
    <dbReference type="NCBI Taxonomy" id="391625"/>
    <lineage>
        <taxon>Bacteria</taxon>
        <taxon>Pseudomonadati</taxon>
        <taxon>Myxococcota</taxon>
        <taxon>Polyangia</taxon>
        <taxon>Nannocystales</taxon>
        <taxon>Nannocystaceae</taxon>
        <taxon>Plesiocystis</taxon>
    </lineage>
</organism>
<feature type="transmembrane region" description="Helical" evidence="6">
    <location>
        <begin position="89"/>
        <end position="109"/>
    </location>
</feature>
<feature type="transmembrane region" description="Helical" evidence="6">
    <location>
        <begin position="278"/>
        <end position="297"/>
    </location>
</feature>
<feature type="transmembrane region" description="Helical" evidence="6">
    <location>
        <begin position="227"/>
        <end position="247"/>
    </location>
</feature>
<reference evidence="7 8" key="1">
    <citation type="submission" date="2007-06" db="EMBL/GenBank/DDBJ databases">
        <authorList>
            <person name="Shimkets L."/>
            <person name="Ferriera S."/>
            <person name="Johnson J."/>
            <person name="Kravitz S."/>
            <person name="Beeson K."/>
            <person name="Sutton G."/>
            <person name="Rogers Y.-H."/>
            <person name="Friedman R."/>
            <person name="Frazier M."/>
            <person name="Venter J.C."/>
        </authorList>
    </citation>
    <scope>NUCLEOTIDE SEQUENCE [LARGE SCALE GENOMIC DNA]</scope>
    <source>
        <strain evidence="7 8">SIR-1</strain>
    </source>
</reference>
<dbReference type="GO" id="GO:0005886">
    <property type="term" value="C:plasma membrane"/>
    <property type="evidence" value="ECO:0007669"/>
    <property type="project" value="UniProtKB-SubCell"/>
</dbReference>
<evidence type="ECO:0000313" key="7">
    <source>
        <dbReference type="EMBL" id="EDM81091.1"/>
    </source>
</evidence>
<evidence type="ECO:0000256" key="1">
    <source>
        <dbReference type="ARBA" id="ARBA00004651"/>
    </source>
</evidence>
<protein>
    <submittedName>
        <fullName evidence="7">Polysaccharide biosynthesis protein</fullName>
    </submittedName>
</protein>
<dbReference type="AlphaFoldDB" id="A6FYT6"/>
<dbReference type="EMBL" id="ABCS01000005">
    <property type="protein sequence ID" value="EDM81091.1"/>
    <property type="molecule type" value="Genomic_DNA"/>
</dbReference>
<keyword evidence="5 6" id="KW-0472">Membrane</keyword>
<evidence type="ECO:0000256" key="4">
    <source>
        <dbReference type="ARBA" id="ARBA00022989"/>
    </source>
</evidence>
<comment type="subcellular location">
    <subcellularLocation>
        <location evidence="1">Cell membrane</location>
        <topology evidence="1">Multi-pass membrane protein</topology>
    </subcellularLocation>
</comment>
<feature type="transmembrane region" description="Helical" evidence="6">
    <location>
        <begin position="344"/>
        <end position="364"/>
    </location>
</feature>
<feature type="transmembrane region" description="Helical" evidence="6">
    <location>
        <begin position="309"/>
        <end position="332"/>
    </location>
</feature>